<dbReference type="Pfam" id="PF21539">
    <property type="entry name" value="Med15_C"/>
    <property type="match status" value="1"/>
</dbReference>
<dbReference type="Proteomes" id="UP000675881">
    <property type="component" value="Chromosome 1"/>
</dbReference>
<dbReference type="InterPro" id="IPR048386">
    <property type="entry name" value="Med15_C"/>
</dbReference>
<dbReference type="PANTHER" id="PTHR31804">
    <property type="entry name" value="MEDIATOR OF RNA POLYMERASE II TRANSCRIPTION SUBUNIT 15"/>
    <property type="match status" value="1"/>
</dbReference>
<organism evidence="3 4">
    <name type="scientific">Lepeophtheirus salmonis</name>
    <name type="common">Salmon louse</name>
    <name type="synonym">Caligus salmonis</name>
    <dbReference type="NCBI Taxonomy" id="72036"/>
    <lineage>
        <taxon>Eukaryota</taxon>
        <taxon>Metazoa</taxon>
        <taxon>Ecdysozoa</taxon>
        <taxon>Arthropoda</taxon>
        <taxon>Crustacea</taxon>
        <taxon>Multicrustacea</taxon>
        <taxon>Hexanauplia</taxon>
        <taxon>Copepoda</taxon>
        <taxon>Siphonostomatoida</taxon>
        <taxon>Caligidae</taxon>
        <taxon>Lepeophtheirus</taxon>
    </lineage>
</organism>
<reference evidence="3" key="1">
    <citation type="submission" date="2021-02" db="EMBL/GenBank/DDBJ databases">
        <authorList>
            <person name="Bekaert M."/>
        </authorList>
    </citation>
    <scope>NUCLEOTIDE SEQUENCE</scope>
    <source>
        <strain evidence="3">IoA-00</strain>
    </source>
</reference>
<protein>
    <submittedName>
        <fullName evidence="3">MED15</fullName>
    </submittedName>
</protein>
<gene>
    <name evidence="3" type="ORF">LSAA_2047</name>
</gene>
<evidence type="ECO:0000259" key="1">
    <source>
        <dbReference type="Pfam" id="PF21538"/>
    </source>
</evidence>
<sequence length="308" mass="34361">MSTSVVTPHNEPPGSVEDHQYLEKVRELGKYIEPLQRMIAKIGNEDQVKLSKMKRLMDILSNPNKRMPMETLLKCETVLKRIIVDDNIEQDGSTGDMFTSANINPLLESVVKLHKQLQQPNASSAYVPLNHSLQRTLGAPLETMYGPDIGPPVYTRKRKLLSKKKRDGNESSNIPDVLQGEIARLQPHFKVNLDPAEASSGAPPLKLICQLDDQDLPPVPAISVTIPKNYPISSSPRLFTNPSSNEYKITPFFQMVEEALKDRLVRMAPHHTLTQLLNAWEMSVRASCSPNALSTIQQATKQSVILGI</sequence>
<dbReference type="OrthoDB" id="10055322at2759"/>
<name>A0A7R8CB32_LEPSM</name>
<evidence type="ECO:0000259" key="2">
    <source>
        <dbReference type="Pfam" id="PF21539"/>
    </source>
</evidence>
<dbReference type="AlphaFoldDB" id="A0A7R8CB32"/>
<dbReference type="EMBL" id="HG994580">
    <property type="protein sequence ID" value="CAF2752531.1"/>
    <property type="molecule type" value="Genomic_DNA"/>
</dbReference>
<dbReference type="InterPro" id="IPR048385">
    <property type="entry name" value="Med15_central"/>
</dbReference>
<proteinExistence type="predicted"/>
<feature type="domain" description="ARC105/Med15 mediator subunit C-terminal" evidence="2">
    <location>
        <begin position="174"/>
        <end position="285"/>
    </location>
</feature>
<evidence type="ECO:0000313" key="4">
    <source>
        <dbReference type="Proteomes" id="UP000675881"/>
    </source>
</evidence>
<keyword evidence="4" id="KW-1185">Reference proteome</keyword>
<dbReference type="PANTHER" id="PTHR31804:SF3">
    <property type="entry name" value="MEDIATOR OF RNA POLYMERASE II TRANSCRIPTION SUBUNIT 15"/>
    <property type="match status" value="1"/>
</dbReference>
<evidence type="ECO:0000313" key="3">
    <source>
        <dbReference type="EMBL" id="CAF2752531.1"/>
    </source>
</evidence>
<dbReference type="Pfam" id="PF21538">
    <property type="entry name" value="Med15_M"/>
    <property type="match status" value="1"/>
</dbReference>
<feature type="domain" description="ARC105/Med15 mediator subunit central" evidence="1">
    <location>
        <begin position="17"/>
        <end position="139"/>
    </location>
</feature>
<accession>A0A7R8CB32</accession>